<name>A0A4C1UX56_EUMVA</name>
<reference evidence="2 3" key="1">
    <citation type="journal article" date="2019" name="Commun. Biol.">
        <title>The bagworm genome reveals a unique fibroin gene that provides high tensile strength.</title>
        <authorList>
            <person name="Kono N."/>
            <person name="Nakamura H."/>
            <person name="Ohtoshi R."/>
            <person name="Tomita M."/>
            <person name="Numata K."/>
            <person name="Arakawa K."/>
        </authorList>
    </citation>
    <scope>NUCLEOTIDE SEQUENCE [LARGE SCALE GENOMIC DNA]</scope>
</reference>
<proteinExistence type="predicted"/>
<protein>
    <submittedName>
        <fullName evidence="2">Uncharacterized protein</fullName>
    </submittedName>
</protein>
<feature type="region of interest" description="Disordered" evidence="1">
    <location>
        <begin position="139"/>
        <end position="165"/>
    </location>
</feature>
<dbReference type="Proteomes" id="UP000299102">
    <property type="component" value="Unassembled WGS sequence"/>
</dbReference>
<gene>
    <name evidence="2" type="ORF">EVAR_18153_1</name>
</gene>
<comment type="caution">
    <text evidence="2">The sequence shown here is derived from an EMBL/GenBank/DDBJ whole genome shotgun (WGS) entry which is preliminary data.</text>
</comment>
<dbReference type="AlphaFoldDB" id="A0A4C1UX56"/>
<evidence type="ECO:0000313" key="3">
    <source>
        <dbReference type="Proteomes" id="UP000299102"/>
    </source>
</evidence>
<keyword evidence="3" id="KW-1185">Reference proteome</keyword>
<evidence type="ECO:0000256" key="1">
    <source>
        <dbReference type="SAM" id="MobiDB-lite"/>
    </source>
</evidence>
<organism evidence="2 3">
    <name type="scientific">Eumeta variegata</name>
    <name type="common">Bagworm moth</name>
    <name type="synonym">Eumeta japonica</name>
    <dbReference type="NCBI Taxonomy" id="151549"/>
    <lineage>
        <taxon>Eukaryota</taxon>
        <taxon>Metazoa</taxon>
        <taxon>Ecdysozoa</taxon>
        <taxon>Arthropoda</taxon>
        <taxon>Hexapoda</taxon>
        <taxon>Insecta</taxon>
        <taxon>Pterygota</taxon>
        <taxon>Neoptera</taxon>
        <taxon>Endopterygota</taxon>
        <taxon>Lepidoptera</taxon>
        <taxon>Glossata</taxon>
        <taxon>Ditrysia</taxon>
        <taxon>Tineoidea</taxon>
        <taxon>Psychidae</taxon>
        <taxon>Oiketicinae</taxon>
        <taxon>Eumeta</taxon>
    </lineage>
</organism>
<dbReference type="EMBL" id="BGZK01000232">
    <property type="protein sequence ID" value="GBP30354.1"/>
    <property type="molecule type" value="Genomic_DNA"/>
</dbReference>
<accession>A0A4C1UX56</accession>
<sequence length="215" mass="24272">MESCNRITPMKIFRNRRVNIPVRLNTWTTRNSSTYSNFCHRRVQVSRGAGESFLWWWCGLKLRQVRTVLNADADTMKMSVTDGFMSFLMDGPSDTFCFESGISNYIDAQQWRVKLLSQQICVVKMIQYVTSVTGSPPNLRRGENSKWKRGGRAGPRQHQLFPRDRRDIDSAACEGGGARDRLAEGPGKESGVDFPIVSTMSFSFCSGCAGEISVY</sequence>
<evidence type="ECO:0000313" key="2">
    <source>
        <dbReference type="EMBL" id="GBP30354.1"/>
    </source>
</evidence>